<evidence type="ECO:0008006" key="2">
    <source>
        <dbReference type="Google" id="ProtNLM"/>
    </source>
</evidence>
<evidence type="ECO:0000313" key="1">
    <source>
        <dbReference type="EMBL" id="SVA09461.1"/>
    </source>
</evidence>
<proteinExistence type="predicted"/>
<dbReference type="EMBL" id="UINC01003814">
    <property type="protein sequence ID" value="SVA09461.1"/>
    <property type="molecule type" value="Genomic_DNA"/>
</dbReference>
<dbReference type="AlphaFoldDB" id="A0A381T1N9"/>
<protein>
    <recommendedName>
        <fullName evidence="2">GYD domain-containing protein</fullName>
    </recommendedName>
</protein>
<accession>A0A381T1N9</accession>
<sequence length="98" mass="10866">MPRFFIEELMSADFLKNLVDNPRDRAQELQPMLQMAGLTLEERYFVVGENKLIDIVSGDSDAVQAFSVAALSSGVAVSFTMRQITTSAETVPILQRAK</sequence>
<gene>
    <name evidence="1" type="ORF">METZ01_LOCUS62315</name>
</gene>
<reference evidence="1" key="1">
    <citation type="submission" date="2018-05" db="EMBL/GenBank/DDBJ databases">
        <authorList>
            <person name="Lanie J.A."/>
            <person name="Ng W.-L."/>
            <person name="Kazmierczak K.M."/>
            <person name="Andrzejewski T.M."/>
            <person name="Davidsen T.M."/>
            <person name="Wayne K.J."/>
            <person name="Tettelin H."/>
            <person name="Glass J.I."/>
            <person name="Rusch D."/>
            <person name="Podicherti R."/>
            <person name="Tsui H.-C.T."/>
            <person name="Winkler M.E."/>
        </authorList>
    </citation>
    <scope>NUCLEOTIDE SEQUENCE</scope>
</reference>
<organism evidence="1">
    <name type="scientific">marine metagenome</name>
    <dbReference type="NCBI Taxonomy" id="408172"/>
    <lineage>
        <taxon>unclassified sequences</taxon>
        <taxon>metagenomes</taxon>
        <taxon>ecological metagenomes</taxon>
    </lineage>
</organism>
<name>A0A381T1N9_9ZZZZ</name>